<gene>
    <name evidence="2" type="ORF">DN052_00690</name>
</gene>
<accession>A0A2W1K564</accession>
<dbReference type="EMBL" id="QKQP01000001">
    <property type="protein sequence ID" value="PZD81630.1"/>
    <property type="molecule type" value="Genomic_DNA"/>
</dbReference>
<dbReference type="PROSITE" id="PS51866">
    <property type="entry name" value="MOP"/>
    <property type="match status" value="1"/>
</dbReference>
<evidence type="ECO:0000313" key="2">
    <source>
        <dbReference type="EMBL" id="PZD81630.1"/>
    </source>
</evidence>
<dbReference type="RefSeq" id="WP_009560719.1">
    <property type="nucleotide sequence ID" value="NZ_AP025160.1"/>
</dbReference>
<comment type="caution">
    <text evidence="2">The sequence shown here is derived from an EMBL/GenBank/DDBJ whole genome shotgun (WGS) entry which is preliminary data.</text>
</comment>
<dbReference type="GeneID" id="65280762"/>
<organism evidence="2 3">
    <name type="scientific">Acidithiobacillus ferrooxidans</name>
    <name type="common">Thiobacillus ferrooxidans</name>
    <dbReference type="NCBI Taxonomy" id="920"/>
    <lineage>
        <taxon>Bacteria</taxon>
        <taxon>Pseudomonadati</taxon>
        <taxon>Pseudomonadota</taxon>
        <taxon>Acidithiobacillia</taxon>
        <taxon>Acidithiobacillales</taxon>
        <taxon>Acidithiobacillaceae</taxon>
        <taxon>Acidithiobacillus</taxon>
    </lineage>
</organism>
<evidence type="ECO:0000313" key="3">
    <source>
        <dbReference type="Proteomes" id="UP000248886"/>
    </source>
</evidence>
<proteinExistence type="predicted"/>
<dbReference type="InterPro" id="IPR008995">
    <property type="entry name" value="Mo/tungstate-bd_C_term_dom"/>
</dbReference>
<sequence>MESSLRNHLKGKVIEIIKGGAVSEVEVETSAGIITSVITTRSVERLGLKVGDEVFAAIKASEVSIEKP</sequence>
<dbReference type="InterPro" id="IPR004606">
    <property type="entry name" value="Mop_domain"/>
</dbReference>
<dbReference type="GO" id="GO:0015689">
    <property type="term" value="P:molybdate ion transport"/>
    <property type="evidence" value="ECO:0007669"/>
    <property type="project" value="InterPro"/>
</dbReference>
<keyword evidence="1" id="KW-0500">Molybdenum</keyword>
<dbReference type="Proteomes" id="UP000248886">
    <property type="component" value="Unassembled WGS sequence"/>
</dbReference>
<dbReference type="NCBIfam" id="TIGR00638">
    <property type="entry name" value="Mop"/>
    <property type="match status" value="1"/>
</dbReference>
<reference evidence="2 3" key="1">
    <citation type="submission" date="2018-06" db="EMBL/GenBank/DDBJ databases">
        <title>Draft sequence of Acidithiobacillus ferrooxidans CCM 4253.</title>
        <authorList>
            <person name="Moya-Beltran A."/>
            <person name="Castro M."/>
            <person name="Covarrubias P.C."/>
            <person name="Issotta F."/>
            <person name="Janiczek O."/>
            <person name="Mandl M."/>
            <person name="Kucera J."/>
            <person name="Quatrini R."/>
        </authorList>
    </citation>
    <scope>NUCLEOTIDE SEQUENCE [LARGE SCALE GENOMIC DNA]</scope>
    <source>
        <strain evidence="2 3">CCM 4253</strain>
    </source>
</reference>
<evidence type="ECO:0000256" key="1">
    <source>
        <dbReference type="ARBA" id="ARBA00022505"/>
    </source>
</evidence>
<dbReference type="Gene3D" id="2.40.50.100">
    <property type="match status" value="1"/>
</dbReference>
<dbReference type="InterPro" id="IPR005116">
    <property type="entry name" value="Transp-assoc_OB_typ1"/>
</dbReference>
<dbReference type="Pfam" id="PF03459">
    <property type="entry name" value="TOBE"/>
    <property type="match status" value="1"/>
</dbReference>
<dbReference type="AlphaFoldDB" id="A0A2W1K564"/>
<protein>
    <submittedName>
        <fullName evidence="2">Transporter</fullName>
    </submittedName>
</protein>
<dbReference type="SUPFAM" id="SSF50331">
    <property type="entry name" value="MOP-like"/>
    <property type="match status" value="1"/>
</dbReference>
<dbReference type="OrthoDB" id="122515at2"/>
<name>A0A2W1K564_ACIFR</name>
<dbReference type="OMA" id="KMSIRNQ"/>